<keyword evidence="1" id="KW-0472">Membrane</keyword>
<keyword evidence="2" id="KW-0808">Transferase</keyword>
<feature type="non-terminal residue" evidence="2">
    <location>
        <position position="239"/>
    </location>
</feature>
<feature type="transmembrane region" description="Helical" evidence="1">
    <location>
        <begin position="179"/>
        <end position="200"/>
    </location>
</feature>
<gene>
    <name evidence="2" type="ORF">B1B_11799</name>
</gene>
<dbReference type="InterPro" id="IPR029044">
    <property type="entry name" value="Nucleotide-diphossugar_trans"/>
</dbReference>
<organism evidence="2">
    <name type="scientific">mine drainage metagenome</name>
    <dbReference type="NCBI Taxonomy" id="410659"/>
    <lineage>
        <taxon>unclassified sequences</taxon>
        <taxon>metagenomes</taxon>
        <taxon>ecological metagenomes</taxon>
    </lineage>
</organism>
<dbReference type="GO" id="GO:0016740">
    <property type="term" value="F:transferase activity"/>
    <property type="evidence" value="ECO:0007669"/>
    <property type="project" value="UniProtKB-KW"/>
</dbReference>
<dbReference type="SUPFAM" id="SSF53448">
    <property type="entry name" value="Nucleotide-diphospho-sugar transferases"/>
    <property type="match status" value="1"/>
</dbReference>
<name>T0ZX05_9ZZZZ</name>
<dbReference type="CDD" id="cd04179">
    <property type="entry name" value="DPM_DPG-synthase_like"/>
    <property type="match status" value="1"/>
</dbReference>
<dbReference type="EC" id="2.-.-.-" evidence="2"/>
<keyword evidence="1" id="KW-1133">Transmembrane helix</keyword>
<comment type="caution">
    <text evidence="2">The sequence shown here is derived from an EMBL/GenBank/DDBJ whole genome shotgun (WGS) entry which is preliminary data.</text>
</comment>
<accession>T0ZX05</accession>
<sequence>ADADLTYDLSKIARLVQPVADGKADIVLGERLSEAPSSTMPFLHRRVGTPMLTMLVRRAAQGLRVTDSQSGYRAFRRDAILELGLTSTGMEFASEMLILAGRARLRVSETSTGYRPRAGVSKLNTFSDGWRHVRQILLLAPHLMLVTPGLVLMAFGAALEAVGLVDPSGLAVGSLRWQPSFISGIALIIGVQALIAGFVLSERQRAVTGRVRHRRGHKRASLPATCLVVGLAVGVAGIA</sequence>
<protein>
    <submittedName>
        <fullName evidence="2">Glycosyl transferase family 2</fullName>
        <ecNumber evidence="2">2.-.-.-</ecNumber>
    </submittedName>
</protein>
<reference evidence="2" key="2">
    <citation type="journal article" date="2014" name="ISME J.">
        <title>Microbial stratification in low pH oxic and suboxic macroscopic growths along an acid mine drainage.</title>
        <authorList>
            <person name="Mendez-Garcia C."/>
            <person name="Mesa V."/>
            <person name="Sprenger R.R."/>
            <person name="Richter M."/>
            <person name="Diez M.S."/>
            <person name="Solano J."/>
            <person name="Bargiela R."/>
            <person name="Golyshina O.V."/>
            <person name="Manteca A."/>
            <person name="Ramos J.L."/>
            <person name="Gallego J.R."/>
            <person name="Llorente I."/>
            <person name="Martins Dos Santos V.A."/>
            <person name="Jensen O.N."/>
            <person name="Pelaez A.I."/>
            <person name="Sanchez J."/>
            <person name="Ferrer M."/>
        </authorList>
    </citation>
    <scope>NUCLEOTIDE SEQUENCE</scope>
</reference>
<keyword evidence="1" id="KW-0812">Transmembrane</keyword>
<proteinExistence type="predicted"/>
<dbReference type="PANTHER" id="PTHR48090:SF7">
    <property type="entry name" value="RFBJ PROTEIN"/>
    <property type="match status" value="1"/>
</dbReference>
<evidence type="ECO:0000313" key="2">
    <source>
        <dbReference type="EMBL" id="EQD49078.1"/>
    </source>
</evidence>
<evidence type="ECO:0000256" key="1">
    <source>
        <dbReference type="SAM" id="Phobius"/>
    </source>
</evidence>
<reference evidence="2" key="1">
    <citation type="submission" date="2013-08" db="EMBL/GenBank/DDBJ databases">
        <authorList>
            <person name="Mendez C."/>
            <person name="Richter M."/>
            <person name="Ferrer M."/>
            <person name="Sanchez J."/>
        </authorList>
    </citation>
    <scope>NUCLEOTIDE SEQUENCE</scope>
</reference>
<feature type="transmembrane region" description="Helical" evidence="1">
    <location>
        <begin position="136"/>
        <end position="159"/>
    </location>
</feature>
<dbReference type="Gene3D" id="3.90.550.10">
    <property type="entry name" value="Spore Coat Polysaccharide Biosynthesis Protein SpsA, Chain A"/>
    <property type="match status" value="1"/>
</dbReference>
<dbReference type="EMBL" id="AUZY01007700">
    <property type="protein sequence ID" value="EQD49078.1"/>
    <property type="molecule type" value="Genomic_DNA"/>
</dbReference>
<dbReference type="PANTHER" id="PTHR48090">
    <property type="entry name" value="UNDECAPRENYL-PHOSPHATE 4-DEOXY-4-FORMAMIDO-L-ARABINOSE TRANSFERASE-RELATED"/>
    <property type="match status" value="1"/>
</dbReference>
<dbReference type="InterPro" id="IPR050256">
    <property type="entry name" value="Glycosyltransferase_2"/>
</dbReference>
<dbReference type="AlphaFoldDB" id="T0ZX05"/>
<feature type="transmembrane region" description="Helical" evidence="1">
    <location>
        <begin position="220"/>
        <end position="238"/>
    </location>
</feature>
<feature type="non-terminal residue" evidence="2">
    <location>
        <position position="1"/>
    </location>
</feature>